<proteinExistence type="predicted"/>
<reference evidence="2" key="1">
    <citation type="submission" date="2020-12" db="UniProtKB">
        <authorList>
            <consortium name="WormBaseParasite"/>
        </authorList>
    </citation>
    <scope>IDENTIFICATION</scope>
    <source>
        <strain evidence="2">MHco3</strain>
    </source>
</reference>
<keyword evidence="1" id="KW-1185">Reference proteome</keyword>
<name>A0A7I5EEU9_HAECO</name>
<dbReference type="Proteomes" id="UP000025227">
    <property type="component" value="Unplaced"/>
</dbReference>
<evidence type="ECO:0000313" key="1">
    <source>
        <dbReference type="Proteomes" id="UP000025227"/>
    </source>
</evidence>
<accession>A0A7I5EEU9</accession>
<organism evidence="1 2">
    <name type="scientific">Haemonchus contortus</name>
    <name type="common">Barber pole worm</name>
    <dbReference type="NCBI Taxonomy" id="6289"/>
    <lineage>
        <taxon>Eukaryota</taxon>
        <taxon>Metazoa</taxon>
        <taxon>Ecdysozoa</taxon>
        <taxon>Nematoda</taxon>
        <taxon>Chromadorea</taxon>
        <taxon>Rhabditida</taxon>
        <taxon>Rhabditina</taxon>
        <taxon>Rhabditomorpha</taxon>
        <taxon>Strongyloidea</taxon>
        <taxon>Trichostrongylidae</taxon>
        <taxon>Haemonchus</taxon>
    </lineage>
</organism>
<dbReference type="AlphaFoldDB" id="A0A7I5EEU9"/>
<sequence>PWRRRSSRNVGLITCSILEGLKRIIFTTYHAKIGRKSILDYYENTVLPDSTSQTICWRSIEVLQMTINTGGSVLNWTAI</sequence>
<evidence type="ECO:0000313" key="2">
    <source>
        <dbReference type="WBParaSite" id="HCON_00193160-00001"/>
    </source>
</evidence>
<protein>
    <submittedName>
        <fullName evidence="2">Uncharacterized protein</fullName>
    </submittedName>
</protein>
<dbReference type="WBParaSite" id="HCON_00193160-00001">
    <property type="protein sequence ID" value="HCON_00193160-00001"/>
    <property type="gene ID" value="HCON_00193160"/>
</dbReference>